<feature type="active site" evidence="4">
    <location>
        <position position="78"/>
    </location>
</feature>
<dbReference type="PROSITE" id="PS51355">
    <property type="entry name" value="GLUTATHIONE_PEROXID_3"/>
    <property type="match status" value="1"/>
</dbReference>
<dbReference type="Pfam" id="PF00255">
    <property type="entry name" value="GSHPx"/>
    <property type="match status" value="1"/>
</dbReference>
<keyword evidence="2 5" id="KW-0575">Peroxidase</keyword>
<name>A0A4Q5LX95_9BACT</name>
<comment type="similarity">
    <text evidence="1 5">Belongs to the glutathione peroxidase family.</text>
</comment>
<proteinExistence type="inferred from homology"/>
<dbReference type="InterPro" id="IPR036249">
    <property type="entry name" value="Thioredoxin-like_sf"/>
</dbReference>
<gene>
    <name evidence="6" type="ORF">EWM59_18195</name>
</gene>
<dbReference type="InterPro" id="IPR029759">
    <property type="entry name" value="GPX_AS"/>
</dbReference>
<dbReference type="EMBL" id="SEWF01000029">
    <property type="protein sequence ID" value="RYU94229.1"/>
    <property type="molecule type" value="Genomic_DNA"/>
</dbReference>
<dbReference type="PANTHER" id="PTHR11592">
    <property type="entry name" value="GLUTATHIONE PEROXIDASE"/>
    <property type="match status" value="1"/>
</dbReference>
<sequence length="200" mass="22440">MKKTLILAVLALITIVGAMSFRAIRNIYGNIGLNRPASAEAKGSFYDYSLKSLDGKQTIDFSKYKGKKVVVLNVASKCGYTPQYADWQAFHKQYGDKIVVLGIPANNFKSQEPGTNDEIAAFCEKNYGVTFQMLEKVSVTGEDQHPLYQWLSHKDQNGWNDSAPTWNFCKYVINEKGELTNFFNSKVKPGDEEFKKAVGI</sequence>
<evidence type="ECO:0000256" key="5">
    <source>
        <dbReference type="RuleBase" id="RU000499"/>
    </source>
</evidence>
<dbReference type="PIRSF" id="PIRSF000303">
    <property type="entry name" value="Glutathion_perox"/>
    <property type="match status" value="1"/>
</dbReference>
<dbReference type="PROSITE" id="PS00460">
    <property type="entry name" value="GLUTATHIONE_PEROXID_1"/>
    <property type="match status" value="1"/>
</dbReference>
<evidence type="ECO:0000256" key="4">
    <source>
        <dbReference type="PIRSR" id="PIRSR000303-1"/>
    </source>
</evidence>
<reference evidence="6 7" key="1">
    <citation type="submission" date="2019-02" db="EMBL/GenBank/DDBJ databases">
        <title>Bacterial novel species Emticicia sp. 17J42-9 isolated from soil.</title>
        <authorList>
            <person name="Jung H.-Y."/>
        </authorList>
    </citation>
    <scope>NUCLEOTIDE SEQUENCE [LARGE SCALE GENOMIC DNA]</scope>
    <source>
        <strain evidence="6 7">17J42-9</strain>
    </source>
</reference>
<dbReference type="Proteomes" id="UP000293162">
    <property type="component" value="Unassembled WGS sequence"/>
</dbReference>
<dbReference type="PRINTS" id="PR01011">
    <property type="entry name" value="GLUTPROXDASE"/>
</dbReference>
<dbReference type="OrthoDB" id="9789406at2"/>
<dbReference type="GO" id="GO:0006979">
    <property type="term" value="P:response to oxidative stress"/>
    <property type="evidence" value="ECO:0007669"/>
    <property type="project" value="InterPro"/>
</dbReference>
<evidence type="ECO:0000256" key="3">
    <source>
        <dbReference type="ARBA" id="ARBA00023002"/>
    </source>
</evidence>
<evidence type="ECO:0000256" key="1">
    <source>
        <dbReference type="ARBA" id="ARBA00006926"/>
    </source>
</evidence>
<protein>
    <recommendedName>
        <fullName evidence="5">Glutathione peroxidase</fullName>
    </recommendedName>
</protein>
<dbReference type="PANTHER" id="PTHR11592:SF134">
    <property type="entry name" value="PHOSPHOLIPID HYDROPEROXIDE GLUTATHIONE PEROXIDASE"/>
    <property type="match status" value="1"/>
</dbReference>
<organism evidence="6 7">
    <name type="scientific">Emticicia agri</name>
    <dbReference type="NCBI Taxonomy" id="2492393"/>
    <lineage>
        <taxon>Bacteria</taxon>
        <taxon>Pseudomonadati</taxon>
        <taxon>Bacteroidota</taxon>
        <taxon>Cytophagia</taxon>
        <taxon>Cytophagales</taxon>
        <taxon>Leadbetterellaceae</taxon>
        <taxon>Emticicia</taxon>
    </lineage>
</organism>
<keyword evidence="3 5" id="KW-0560">Oxidoreductase</keyword>
<dbReference type="AlphaFoldDB" id="A0A4Q5LX95"/>
<comment type="caution">
    <text evidence="6">The sequence shown here is derived from an EMBL/GenBank/DDBJ whole genome shotgun (WGS) entry which is preliminary data.</text>
</comment>
<evidence type="ECO:0000256" key="2">
    <source>
        <dbReference type="ARBA" id="ARBA00022559"/>
    </source>
</evidence>
<evidence type="ECO:0000313" key="7">
    <source>
        <dbReference type="Proteomes" id="UP000293162"/>
    </source>
</evidence>
<dbReference type="InterPro" id="IPR000889">
    <property type="entry name" value="Glutathione_peroxidase"/>
</dbReference>
<evidence type="ECO:0000313" key="6">
    <source>
        <dbReference type="EMBL" id="RYU94229.1"/>
    </source>
</evidence>
<dbReference type="Gene3D" id="3.40.30.10">
    <property type="entry name" value="Glutaredoxin"/>
    <property type="match status" value="1"/>
</dbReference>
<accession>A0A4Q5LX95</accession>
<keyword evidence="7" id="KW-1185">Reference proteome</keyword>
<dbReference type="CDD" id="cd00340">
    <property type="entry name" value="GSH_Peroxidase"/>
    <property type="match status" value="1"/>
</dbReference>
<dbReference type="SUPFAM" id="SSF52833">
    <property type="entry name" value="Thioredoxin-like"/>
    <property type="match status" value="1"/>
</dbReference>
<dbReference type="GO" id="GO:0004601">
    <property type="term" value="F:peroxidase activity"/>
    <property type="evidence" value="ECO:0007669"/>
    <property type="project" value="UniProtKB-KW"/>
</dbReference>
<dbReference type="RefSeq" id="WP_130022684.1">
    <property type="nucleotide sequence ID" value="NZ_SEWF01000029.1"/>
</dbReference>